<evidence type="ECO:0000256" key="2">
    <source>
        <dbReference type="ARBA" id="ARBA00022723"/>
    </source>
</evidence>
<keyword evidence="2 8" id="KW-0479">Metal-binding</keyword>
<dbReference type="InterPro" id="IPR051013">
    <property type="entry name" value="MBL_superfamily_lactonases"/>
</dbReference>
<feature type="binding site" evidence="8">
    <location>
        <position position="226"/>
    </location>
    <ligand>
        <name>Zn(2+)</name>
        <dbReference type="ChEBI" id="CHEBI:29105"/>
        <label>1</label>
    </ligand>
</feature>
<dbReference type="PANTHER" id="PTHR42978">
    <property type="entry name" value="QUORUM-QUENCHING LACTONASE YTNP-RELATED-RELATED"/>
    <property type="match status" value="1"/>
</dbReference>
<dbReference type="PANTHER" id="PTHR42978:SF6">
    <property type="entry name" value="QUORUM-QUENCHING LACTONASE YTNP-RELATED"/>
    <property type="match status" value="1"/>
</dbReference>
<gene>
    <name evidence="7" type="primary">OPHC</name>
</gene>
<feature type="binding site" evidence="8">
    <location>
        <position position="141"/>
    </location>
    <ligand>
        <name>Zn(2+)</name>
        <dbReference type="ChEBI" id="CHEBI:29105"/>
        <label>1</label>
    </ligand>
</feature>
<feature type="binding site" evidence="8">
    <location>
        <position position="247"/>
    </location>
    <ligand>
        <name>Zn(2+)</name>
        <dbReference type="ChEBI" id="CHEBI:29105"/>
        <label>2</label>
    </ligand>
</feature>
<keyword evidence="3" id="KW-0378">Hydrolase</keyword>
<reference evidence="7 8" key="1">
    <citation type="journal article" date="2014" name="Biotechnol. Bioeng.">
        <title>Switching a newly discovered lactonase into an efficient and thermostable phosphotriesterase by simple double mutations His250Ile/Ile263Trp.</title>
        <authorList>
            <person name="Luo X.J."/>
            <person name="Kong X.D."/>
            <person name="Zhao J."/>
            <person name="Chen Q."/>
            <person name="Zhou J."/>
            <person name="Xu J.H."/>
        </authorList>
    </citation>
    <scope>X-RAY CRYSTALLOGRAPHY (2.25 ANGSTROMS)</scope>
    <scope>DISULFIDE BONDS</scope>
    <source>
        <strain evidence="7">DSMZ 50188</strain>
    </source>
</reference>
<dbReference type="InterPro" id="IPR001279">
    <property type="entry name" value="Metallo-B-lactamas"/>
</dbReference>
<evidence type="ECO:0000256" key="1">
    <source>
        <dbReference type="ARBA" id="ARBA00007749"/>
    </source>
</evidence>
<protein>
    <submittedName>
        <fullName evidence="7">Organophosphorus hydrolase</fullName>
    </submittedName>
</protein>
<dbReference type="Pfam" id="PF00753">
    <property type="entry name" value="Lactamase_B"/>
    <property type="match status" value="1"/>
</dbReference>
<feature type="binding site" evidence="8">
    <location>
        <position position="143"/>
    </location>
    <ligand>
        <name>Zn(2+)</name>
        <dbReference type="ChEBI" id="CHEBI:29105"/>
        <label>2</label>
    </ligand>
</feature>
<feature type="binding site" evidence="8">
    <location>
        <position position="247"/>
    </location>
    <ligand>
        <name>Zn(2+)</name>
        <dbReference type="ChEBI" id="CHEBI:29105"/>
        <label>1</label>
    </ligand>
</feature>
<evidence type="ECO:0000256" key="3">
    <source>
        <dbReference type="ARBA" id="ARBA00022801"/>
    </source>
</evidence>
<evidence type="ECO:0000259" key="6">
    <source>
        <dbReference type="SMART" id="SM00849"/>
    </source>
</evidence>
<dbReference type="CDD" id="cd07720">
    <property type="entry name" value="OPHC2-like_MBL-fold"/>
    <property type="match status" value="1"/>
</dbReference>
<dbReference type="GO" id="GO:0016787">
    <property type="term" value="F:hydrolase activity"/>
    <property type="evidence" value="ECO:0007669"/>
    <property type="project" value="UniProtKB-KW"/>
</dbReference>
<dbReference type="PDBsum" id="4O98"/>
<evidence type="ECO:0000313" key="7">
    <source>
        <dbReference type="PDB" id="4O98"/>
    </source>
</evidence>
<feature type="binding site" evidence="8">
    <location>
        <position position="294"/>
    </location>
    <ligand>
        <name>Zn(2+)</name>
        <dbReference type="ChEBI" id="CHEBI:29105"/>
        <label>2</label>
    </ligand>
</feature>
<dbReference type="AlphaFoldDB" id="A0A0B4J186"/>
<name>A0A0B4J186_ECTOL</name>
<feature type="domain" description="Metallo-beta-lactamase" evidence="6">
    <location>
        <begin position="88"/>
        <end position="294"/>
    </location>
</feature>
<dbReference type="SUPFAM" id="SSF56281">
    <property type="entry name" value="Metallo-hydrolase/oxidoreductase"/>
    <property type="match status" value="1"/>
</dbReference>
<keyword evidence="7 8" id="KW-0002">3D-structure</keyword>
<feature type="binding site" evidence="8">
    <location>
        <position position="139"/>
    </location>
    <ligand>
        <name>Zn(2+)</name>
        <dbReference type="ChEBI" id="CHEBI:29105"/>
        <label>1</label>
    </ligand>
</feature>
<dbReference type="SMART" id="SM00849">
    <property type="entry name" value="Lactamase_B"/>
    <property type="match status" value="1"/>
</dbReference>
<dbReference type="SMR" id="A0A0B4J186"/>
<dbReference type="EvolutionaryTrace" id="A0A0B4J186"/>
<accession>A0A0B4J186</accession>
<keyword evidence="4 8" id="KW-0862">Zinc</keyword>
<dbReference type="Gene3D" id="3.60.15.10">
    <property type="entry name" value="Ribonuclease Z/Hydroxyacylglutathione hydrolase-like"/>
    <property type="match status" value="1"/>
</dbReference>
<evidence type="ECO:0007829" key="8">
    <source>
        <dbReference type="PDB" id="4O98"/>
    </source>
</evidence>
<proteinExistence type="evidence at protein level"/>
<evidence type="ECO:0000256" key="4">
    <source>
        <dbReference type="ARBA" id="ARBA00022833"/>
    </source>
</evidence>
<evidence type="ECO:0000256" key="5">
    <source>
        <dbReference type="SAM" id="SignalP"/>
    </source>
</evidence>
<feature type="chain" id="PRO_5002092549" evidence="5">
    <location>
        <begin position="25"/>
        <end position="337"/>
    </location>
</feature>
<feature type="disulfide bond" evidence="8">
    <location>
        <begin position="110"/>
        <end position="146"/>
    </location>
</feature>
<dbReference type="GO" id="GO:0046872">
    <property type="term" value="F:metal ion binding"/>
    <property type="evidence" value="ECO:0007669"/>
    <property type="project" value="UniProtKB-KW"/>
</dbReference>
<organism evidence="7">
    <name type="scientific">Ectopseudomonas oleovorans</name>
    <name type="common">Pseudomonas oleovorans</name>
    <dbReference type="NCBI Taxonomy" id="301"/>
    <lineage>
        <taxon>Bacteria</taxon>
        <taxon>Pseudomonadati</taxon>
        <taxon>Pseudomonadota</taxon>
        <taxon>Gammaproteobacteria</taxon>
        <taxon>Pseudomonadales</taxon>
        <taxon>Pseudomonadaceae</taxon>
        <taxon>Ectopseudomonas</taxon>
    </lineage>
</organism>
<dbReference type="InterPro" id="IPR036866">
    <property type="entry name" value="RibonucZ/Hydroxyglut_hydro"/>
</dbReference>
<feature type="binding site" evidence="8">
    <location>
        <position position="144"/>
    </location>
    <ligand>
        <name>Zn(2+)</name>
        <dbReference type="ChEBI" id="CHEBI:29105"/>
        <label>2</label>
    </ligand>
</feature>
<dbReference type="PDB" id="4O98">
    <property type="method" value="X-ray"/>
    <property type="resolution" value="2.25 A"/>
    <property type="chains" value="A/B=1-337"/>
</dbReference>
<comment type="similarity">
    <text evidence="1">Belongs to the metallo-beta-lactamase superfamily.</text>
</comment>
<keyword evidence="5" id="KW-0732">Signal</keyword>
<feature type="signal peptide" evidence="5">
    <location>
        <begin position="1"/>
        <end position="24"/>
    </location>
</feature>
<sequence length="337" mass="36506">MRLFSLSTALSSAMIALVSLPLQAAAPAQQKTQVPGYYRMALGDFEVTALYDGYVDLPASLLKGIDDKDLQSLLARMFVASEKGVQTAVNAYLINTGDNLVLIDTGAAQCFGPTLGVVQTNLKASGYQPEQVDTVLLTHLHPDHACGLVNADGSPAYPNATVEVPQAEAEFWLDEATMAKAPEGMQGMFKMARQAVAPYAKMNKLKPYKTEGELLPGVSLVASSGHTPGHTSYLFKSGGQSLLVWGDILINHAVQFAKPEVVWEFDVDSDQARQSRQRILAEAATDKLWVAGAHLPFPGLGHVREEAQGYAWVPVEFSPIRSDRKLAAALEHHHHHH</sequence>